<feature type="transmembrane region" description="Helical" evidence="2">
    <location>
        <begin position="186"/>
        <end position="209"/>
    </location>
</feature>
<dbReference type="EMBL" id="JARJLG010000161">
    <property type="protein sequence ID" value="KAJ7734488.1"/>
    <property type="molecule type" value="Genomic_DNA"/>
</dbReference>
<dbReference type="Gene3D" id="3.60.130.30">
    <property type="match status" value="1"/>
</dbReference>
<evidence type="ECO:0000313" key="3">
    <source>
        <dbReference type="EMBL" id="KAJ7734488.1"/>
    </source>
</evidence>
<comment type="caution">
    <text evidence="3">The sequence shown here is derived from an EMBL/GenBank/DDBJ whole genome shotgun (WGS) entry which is preliminary data.</text>
</comment>
<sequence length="344" mass="38624">MNAFWSSKLQGLSTKMTLCRSSTAMHAPSGLHRRQRLCHRSKGVQNNSQDAPLPDRKLDTGMGSVPYTQSEVEALSGTEGFMYIAWLGALTIPILDARRRVIAVLGGTPRDAADWKTVTDGAAAMLMERAERVRLSNDALHHRRAQEPFAPLARGLSHGGGQTELSEIFQSPPNMHLTDELLAHRYFQRLACFASILFAMWAPLIFMFYEEQMALLRWKKPSLRWCFPGSGWCAVTALGNFDPDLGGHLILWDLKLVIRFLPGSTILLPSALIRHSNVAIHAHEHRCSFTQYMAGGIFWWLCNGFKTDTVYRATASMEELAAREAEDEVRWKEGMGMYSVIDDL</sequence>
<evidence type="ECO:0000313" key="4">
    <source>
        <dbReference type="Proteomes" id="UP001215280"/>
    </source>
</evidence>
<organism evidence="3 4">
    <name type="scientific">Mycena maculata</name>
    <dbReference type="NCBI Taxonomy" id="230809"/>
    <lineage>
        <taxon>Eukaryota</taxon>
        <taxon>Fungi</taxon>
        <taxon>Dikarya</taxon>
        <taxon>Basidiomycota</taxon>
        <taxon>Agaricomycotina</taxon>
        <taxon>Agaricomycetes</taxon>
        <taxon>Agaricomycetidae</taxon>
        <taxon>Agaricales</taxon>
        <taxon>Marasmiineae</taxon>
        <taxon>Mycenaceae</taxon>
        <taxon>Mycena</taxon>
    </lineage>
</organism>
<protein>
    <submittedName>
        <fullName evidence="3">Uncharacterized protein</fullName>
    </submittedName>
</protein>
<keyword evidence="2" id="KW-0472">Membrane</keyword>
<dbReference type="Proteomes" id="UP001215280">
    <property type="component" value="Unassembled WGS sequence"/>
</dbReference>
<evidence type="ECO:0000256" key="1">
    <source>
        <dbReference type="SAM" id="MobiDB-lite"/>
    </source>
</evidence>
<accession>A0AAD7I3X0</accession>
<proteinExistence type="predicted"/>
<name>A0AAD7I3X0_9AGAR</name>
<reference evidence="3" key="1">
    <citation type="submission" date="2023-03" db="EMBL/GenBank/DDBJ databases">
        <title>Massive genome expansion in bonnet fungi (Mycena s.s.) driven by repeated elements and novel gene families across ecological guilds.</title>
        <authorList>
            <consortium name="Lawrence Berkeley National Laboratory"/>
            <person name="Harder C.B."/>
            <person name="Miyauchi S."/>
            <person name="Viragh M."/>
            <person name="Kuo A."/>
            <person name="Thoen E."/>
            <person name="Andreopoulos B."/>
            <person name="Lu D."/>
            <person name="Skrede I."/>
            <person name="Drula E."/>
            <person name="Henrissat B."/>
            <person name="Morin E."/>
            <person name="Kohler A."/>
            <person name="Barry K."/>
            <person name="LaButti K."/>
            <person name="Morin E."/>
            <person name="Salamov A."/>
            <person name="Lipzen A."/>
            <person name="Mereny Z."/>
            <person name="Hegedus B."/>
            <person name="Baldrian P."/>
            <person name="Stursova M."/>
            <person name="Weitz H."/>
            <person name="Taylor A."/>
            <person name="Grigoriev I.V."/>
            <person name="Nagy L.G."/>
            <person name="Martin F."/>
            <person name="Kauserud H."/>
        </authorList>
    </citation>
    <scope>NUCLEOTIDE SEQUENCE</scope>
    <source>
        <strain evidence="3">CBHHK188m</strain>
    </source>
</reference>
<keyword evidence="4" id="KW-1185">Reference proteome</keyword>
<dbReference type="AlphaFoldDB" id="A0AAD7I3X0"/>
<keyword evidence="2" id="KW-0812">Transmembrane</keyword>
<evidence type="ECO:0000256" key="2">
    <source>
        <dbReference type="SAM" id="Phobius"/>
    </source>
</evidence>
<gene>
    <name evidence="3" type="ORF">DFH07DRAFT_905932</name>
</gene>
<feature type="region of interest" description="Disordered" evidence="1">
    <location>
        <begin position="40"/>
        <end position="61"/>
    </location>
</feature>
<keyword evidence="2" id="KW-1133">Transmembrane helix</keyword>